<dbReference type="PANTHER" id="PTHR12145">
    <property type="entry name" value="MANNAN ENDO-1,6-ALPHA-MANNOSIDASE DCW1"/>
    <property type="match status" value="1"/>
</dbReference>
<dbReference type="EC" id="3.2.1.101" evidence="4 10"/>
<keyword evidence="6 10" id="KW-0378">Hydrolase</keyword>
<dbReference type="GO" id="GO:0008496">
    <property type="term" value="F:mannan endo-1,6-alpha-mannosidase activity"/>
    <property type="evidence" value="ECO:0007669"/>
    <property type="project" value="UniProtKB-UniRule"/>
</dbReference>
<name>A0A0N1HXJ6_9EURO</name>
<reference evidence="13 14" key="1">
    <citation type="submission" date="2015-06" db="EMBL/GenBank/DDBJ databases">
        <title>Draft genome of the ant-associated black yeast Phialophora attae CBS 131958.</title>
        <authorList>
            <person name="Moreno L.F."/>
            <person name="Stielow B.J."/>
            <person name="de Hoog S."/>
            <person name="Vicente V.A."/>
            <person name="Weiss V.A."/>
            <person name="de Vries M."/>
            <person name="Cruz L.M."/>
            <person name="Souza E.M."/>
        </authorList>
    </citation>
    <scope>NUCLEOTIDE SEQUENCE [LARGE SCALE GENOMIC DNA]</scope>
    <source>
        <strain evidence="13 14">CBS 131958</strain>
    </source>
</reference>
<evidence type="ECO:0000256" key="4">
    <source>
        <dbReference type="ARBA" id="ARBA00012350"/>
    </source>
</evidence>
<evidence type="ECO:0000256" key="5">
    <source>
        <dbReference type="ARBA" id="ARBA00022729"/>
    </source>
</evidence>
<evidence type="ECO:0000256" key="11">
    <source>
        <dbReference type="SAM" id="Phobius"/>
    </source>
</evidence>
<dbReference type="GO" id="GO:0016052">
    <property type="term" value="P:carbohydrate catabolic process"/>
    <property type="evidence" value="ECO:0007669"/>
    <property type="project" value="InterPro"/>
</dbReference>
<feature type="transmembrane region" description="Helical" evidence="11">
    <location>
        <begin position="438"/>
        <end position="460"/>
    </location>
</feature>
<dbReference type="VEuPathDB" id="FungiDB:AB675_2040"/>
<organism evidence="13 14">
    <name type="scientific">Cyphellophora attinorum</name>
    <dbReference type="NCBI Taxonomy" id="1664694"/>
    <lineage>
        <taxon>Eukaryota</taxon>
        <taxon>Fungi</taxon>
        <taxon>Dikarya</taxon>
        <taxon>Ascomycota</taxon>
        <taxon>Pezizomycotina</taxon>
        <taxon>Eurotiomycetes</taxon>
        <taxon>Chaetothyriomycetidae</taxon>
        <taxon>Chaetothyriales</taxon>
        <taxon>Cyphellophoraceae</taxon>
        <taxon>Cyphellophora</taxon>
    </lineage>
</organism>
<dbReference type="PIRSF" id="PIRSF016302">
    <property type="entry name" value="Man_a_manosd"/>
    <property type="match status" value="1"/>
</dbReference>
<evidence type="ECO:0000256" key="3">
    <source>
        <dbReference type="ARBA" id="ARBA00009699"/>
    </source>
</evidence>
<dbReference type="PANTHER" id="PTHR12145:SF36">
    <property type="entry name" value="MANNAN ENDO-1,6-ALPHA-MANNOSIDASE DCW1"/>
    <property type="match status" value="1"/>
</dbReference>
<keyword evidence="7 11" id="KW-0472">Membrane</keyword>
<evidence type="ECO:0000256" key="7">
    <source>
        <dbReference type="ARBA" id="ARBA00023136"/>
    </source>
</evidence>
<comment type="catalytic activity">
    <reaction evidence="1 10">
        <text>Random hydrolysis of (1-&gt;6)-alpha-D-mannosidic linkages in unbranched (1-&gt;6)-mannans.</text>
        <dbReference type="EC" id="3.2.1.101"/>
    </reaction>
</comment>
<evidence type="ECO:0000256" key="10">
    <source>
        <dbReference type="PIRNR" id="PIRNR016302"/>
    </source>
</evidence>
<keyword evidence="11" id="KW-1133">Transmembrane helix</keyword>
<evidence type="ECO:0000256" key="2">
    <source>
        <dbReference type="ARBA" id="ARBA00004308"/>
    </source>
</evidence>
<feature type="signal peptide" evidence="12">
    <location>
        <begin position="1"/>
        <end position="25"/>
    </location>
</feature>
<keyword evidence="5 12" id="KW-0732">Signal</keyword>
<keyword evidence="8" id="KW-0325">Glycoprotein</keyword>
<comment type="similarity">
    <text evidence="3 10">Belongs to the glycosyl hydrolase 76 family.</text>
</comment>
<dbReference type="InterPro" id="IPR008928">
    <property type="entry name" value="6-hairpin_glycosidase_sf"/>
</dbReference>
<dbReference type="EMBL" id="LFJN01000006">
    <property type="protein sequence ID" value="KPI42732.1"/>
    <property type="molecule type" value="Genomic_DNA"/>
</dbReference>
<dbReference type="Gene3D" id="1.50.10.20">
    <property type="match status" value="1"/>
</dbReference>
<accession>A0A0N1HXJ6</accession>
<dbReference type="GeneID" id="28733859"/>
<evidence type="ECO:0000313" key="13">
    <source>
        <dbReference type="EMBL" id="KPI42732.1"/>
    </source>
</evidence>
<comment type="caution">
    <text evidence="13">The sequence shown here is derived from an EMBL/GenBank/DDBJ whole genome shotgun (WGS) entry which is preliminary data.</text>
</comment>
<keyword evidence="11" id="KW-0812">Transmembrane</keyword>
<dbReference type="SUPFAM" id="SSF48208">
    <property type="entry name" value="Six-hairpin glycosidases"/>
    <property type="match status" value="1"/>
</dbReference>
<feature type="chain" id="PRO_5005873669" description="Mannan endo-1,6-alpha-mannosidase" evidence="12">
    <location>
        <begin position="26"/>
        <end position="461"/>
    </location>
</feature>
<dbReference type="InterPro" id="IPR005198">
    <property type="entry name" value="Glyco_hydro_76"/>
</dbReference>
<dbReference type="RefSeq" id="XP_018002695.1">
    <property type="nucleotide sequence ID" value="XM_018141980.1"/>
</dbReference>
<evidence type="ECO:0000313" key="14">
    <source>
        <dbReference type="Proteomes" id="UP000038010"/>
    </source>
</evidence>
<proteinExistence type="inferred from homology"/>
<comment type="subcellular location">
    <subcellularLocation>
        <location evidence="2">Endomembrane system</location>
    </subcellularLocation>
</comment>
<dbReference type="AlphaFoldDB" id="A0A0N1HXJ6"/>
<dbReference type="OrthoDB" id="4187847at2759"/>
<keyword evidence="14" id="KW-1185">Reference proteome</keyword>
<evidence type="ECO:0000256" key="12">
    <source>
        <dbReference type="SAM" id="SignalP"/>
    </source>
</evidence>
<protein>
    <recommendedName>
        <fullName evidence="4 10">Mannan endo-1,6-alpha-mannosidase</fullName>
        <ecNumber evidence="4 10">3.2.1.101</ecNumber>
    </recommendedName>
</protein>
<dbReference type="InterPro" id="IPR014480">
    <property type="entry name" value="Mannan-1_6-alpha_mannosidase"/>
</dbReference>
<dbReference type="GO" id="GO:0009272">
    <property type="term" value="P:fungal-type cell wall biogenesis"/>
    <property type="evidence" value="ECO:0007669"/>
    <property type="project" value="TreeGrafter"/>
</dbReference>
<keyword evidence="9 10" id="KW-0326">Glycosidase</keyword>
<dbReference type="STRING" id="1664694.A0A0N1HXJ6"/>
<gene>
    <name evidence="13" type="ORF">AB675_2040</name>
</gene>
<sequence>MWKSAILFAPVALAAIDISFDSTESIKDGAGVIARDLMSIYVGDQYGEIPGILPGGLDCNPQNEGSYCWWQAGAMFGQMINYWQYTGDDQYNDQIIQALLHQRGEKNDFNPQNHSRSMGVDDQAFWAFAALDAVEANFPESPNEEDPSWLSLAQGLFNFQTSLWETRTCGGGFRWQVVSVNNGYNLKNMISNGGNFQVAARLAYITGNETYADWATMVWDWMAESKMFERDNEGLLYIWDNLDADNDCQEPVKFIWSYNYGVLLAGAAYMYNFTDGSPEWKSRIDEILSSSLDLYFATPPSDGNVMIEYLCEENLICNQDQKSFKAYLTRWMTVTAMLVPETWDIIMPKLRTSAQAAARQCNGGDTGTWCSMQWWTNIPTGKTGAGEQMAALSAVGSTLAQPAMAPLTLNTGATSESRPNPEPERVRVLAPITTADRAGAAILTILACVGFVGAMVWIVLE</sequence>
<evidence type="ECO:0000256" key="6">
    <source>
        <dbReference type="ARBA" id="ARBA00022801"/>
    </source>
</evidence>
<dbReference type="GO" id="GO:0012505">
    <property type="term" value="C:endomembrane system"/>
    <property type="evidence" value="ECO:0007669"/>
    <property type="project" value="UniProtKB-SubCell"/>
</dbReference>
<dbReference type="Proteomes" id="UP000038010">
    <property type="component" value="Unassembled WGS sequence"/>
</dbReference>
<evidence type="ECO:0000256" key="1">
    <source>
        <dbReference type="ARBA" id="ARBA00001452"/>
    </source>
</evidence>
<dbReference type="Pfam" id="PF03663">
    <property type="entry name" value="Glyco_hydro_76"/>
    <property type="match status" value="1"/>
</dbReference>
<evidence type="ECO:0000256" key="9">
    <source>
        <dbReference type="ARBA" id="ARBA00023295"/>
    </source>
</evidence>
<dbReference type="FunFam" id="1.50.10.20:FF:000006">
    <property type="entry name" value="Mannan endo-1,6-alpha-mannosidase"/>
    <property type="match status" value="1"/>
</dbReference>
<evidence type="ECO:0000256" key="8">
    <source>
        <dbReference type="ARBA" id="ARBA00023180"/>
    </source>
</evidence>